<evidence type="ECO:0008006" key="4">
    <source>
        <dbReference type="Google" id="ProtNLM"/>
    </source>
</evidence>
<name>A0ABQ9KEH1_HEVBR</name>
<proteinExistence type="predicted"/>
<keyword evidence="1" id="KW-0732">Signal</keyword>
<sequence>MRSGTLFLLTSFTSLVHSLQTKVLVIMPKTRSFYEKEAMRFYKPCPTWVDGNNLCLRGHKILEFNLFLGDGIQSTLEHIDRFTAQRGELANYDVFKLRLFPNSLIAVTFSWYASLPRESVNTWQDMEQLFHTYFYKIEHGVFIAELSKIYQRPRESVDS</sequence>
<evidence type="ECO:0000256" key="1">
    <source>
        <dbReference type="SAM" id="SignalP"/>
    </source>
</evidence>
<dbReference type="Proteomes" id="UP001174677">
    <property type="component" value="Unassembled WGS sequence"/>
</dbReference>
<keyword evidence="3" id="KW-1185">Reference proteome</keyword>
<reference evidence="2 3" key="1">
    <citation type="journal article" date="2023" name="Plant Biotechnol. J.">
        <title>Chromosome-level wild Hevea brasiliensis genome provides new tools for genomic-assisted breeding and valuable loci to elevate rubber yield.</title>
        <authorList>
            <person name="Cheng H."/>
            <person name="Song X."/>
            <person name="Hu Y."/>
            <person name="Wu T."/>
            <person name="Yang Q."/>
            <person name="An Z."/>
            <person name="Feng S."/>
            <person name="Deng Z."/>
            <person name="Wu W."/>
            <person name="Zeng X."/>
            <person name="Tu M."/>
            <person name="Wang X."/>
            <person name="Huang H."/>
        </authorList>
    </citation>
    <scope>NUCLEOTIDE SEQUENCE [LARGE SCALE GENOMIC DNA]</scope>
    <source>
        <strain evidence="2">MT/VB/25A 57/8</strain>
    </source>
</reference>
<organism evidence="2 3">
    <name type="scientific">Hevea brasiliensis</name>
    <name type="common">Para rubber tree</name>
    <name type="synonym">Siphonia brasiliensis</name>
    <dbReference type="NCBI Taxonomy" id="3981"/>
    <lineage>
        <taxon>Eukaryota</taxon>
        <taxon>Viridiplantae</taxon>
        <taxon>Streptophyta</taxon>
        <taxon>Embryophyta</taxon>
        <taxon>Tracheophyta</taxon>
        <taxon>Spermatophyta</taxon>
        <taxon>Magnoliopsida</taxon>
        <taxon>eudicotyledons</taxon>
        <taxon>Gunneridae</taxon>
        <taxon>Pentapetalae</taxon>
        <taxon>rosids</taxon>
        <taxon>fabids</taxon>
        <taxon>Malpighiales</taxon>
        <taxon>Euphorbiaceae</taxon>
        <taxon>Crotonoideae</taxon>
        <taxon>Micrandreae</taxon>
        <taxon>Hevea</taxon>
    </lineage>
</organism>
<dbReference type="EMBL" id="JARPOI010000019">
    <property type="protein sequence ID" value="KAJ9132677.1"/>
    <property type="molecule type" value="Genomic_DNA"/>
</dbReference>
<evidence type="ECO:0000313" key="3">
    <source>
        <dbReference type="Proteomes" id="UP001174677"/>
    </source>
</evidence>
<accession>A0ABQ9KEH1</accession>
<gene>
    <name evidence="2" type="ORF">P3X46_033517</name>
</gene>
<comment type="caution">
    <text evidence="2">The sequence shown here is derived from an EMBL/GenBank/DDBJ whole genome shotgun (WGS) entry which is preliminary data.</text>
</comment>
<evidence type="ECO:0000313" key="2">
    <source>
        <dbReference type="EMBL" id="KAJ9132677.1"/>
    </source>
</evidence>
<protein>
    <recommendedName>
        <fullName evidence="4">Retrotransposon gag domain-containing protein</fullName>
    </recommendedName>
</protein>
<feature type="signal peptide" evidence="1">
    <location>
        <begin position="1"/>
        <end position="18"/>
    </location>
</feature>
<feature type="chain" id="PRO_5046150194" description="Retrotransposon gag domain-containing protein" evidence="1">
    <location>
        <begin position="19"/>
        <end position="159"/>
    </location>
</feature>